<dbReference type="Gene3D" id="3.40.50.1000">
    <property type="entry name" value="HAD superfamily/HAD-like"/>
    <property type="match status" value="1"/>
</dbReference>
<dbReference type="GO" id="GO:0005829">
    <property type="term" value="C:cytosol"/>
    <property type="evidence" value="ECO:0007669"/>
    <property type="project" value="TreeGrafter"/>
</dbReference>
<dbReference type="CDD" id="cd03788">
    <property type="entry name" value="GT20_TPS"/>
    <property type="match status" value="1"/>
</dbReference>
<dbReference type="Gene3D" id="3.40.50.2000">
    <property type="entry name" value="Glycogen Phosphorylase B"/>
    <property type="match status" value="2"/>
</dbReference>
<comment type="similarity">
    <text evidence="2">In the C-terminal section; belongs to the trehalose phosphatase family.</text>
</comment>
<evidence type="ECO:0000313" key="5">
    <source>
        <dbReference type="EMBL" id="GJM98767.1"/>
    </source>
</evidence>
<dbReference type="PANTHER" id="PTHR10788:SF80">
    <property type="entry name" value="TREHALOSE 6-PHOSPHATE PHOSPHATASE"/>
    <property type="match status" value="1"/>
</dbReference>
<gene>
    <name evidence="5" type="primary">ga15804</name>
    <name evidence="5" type="ORF">PR202_ga15804</name>
</gene>
<evidence type="ECO:0000256" key="4">
    <source>
        <dbReference type="ARBA" id="ARBA00022679"/>
    </source>
</evidence>
<dbReference type="InterPro" id="IPR023214">
    <property type="entry name" value="HAD_sf"/>
</dbReference>
<dbReference type="PANTHER" id="PTHR10788">
    <property type="entry name" value="TREHALOSE-6-PHOSPHATE SYNTHASE"/>
    <property type="match status" value="1"/>
</dbReference>
<evidence type="ECO:0000256" key="1">
    <source>
        <dbReference type="ARBA" id="ARBA00005409"/>
    </source>
</evidence>
<dbReference type="GO" id="GO:0016757">
    <property type="term" value="F:glycosyltransferase activity"/>
    <property type="evidence" value="ECO:0007669"/>
    <property type="project" value="UniProtKB-KW"/>
</dbReference>
<dbReference type="FunFam" id="3.40.50.2000:FF:000010">
    <property type="entry name" value="Alpha,alpha-trehalose-phosphate synthase"/>
    <property type="match status" value="1"/>
</dbReference>
<sequence length="762" mass="82162">MSPPALAAPVLGGGNNKPSGRRLVAAHRLPLRATPDPDSSFGFDFSLDPDALALQLSRGLPAVATFVGTLPASAASAVAPSDELDAYLMEKFSCLPVHLDTTCHTMFYDTFCKRYLWPQLHYLVPGGGGSGDVVRFDAAAYKSFVAANGRFAERVMELLSPDDGDLVIIHDYHLWLLPTFLRRSCPRAGVGFFLHSPFPSADVFRGIPVREDLLRALLNADLLGFHTFDYAGHFLASCSRVLGVSGGRARSSGSGGGHVTVDYHGRTVQVKVLAVGLDMGRLRGAMGSPEVAARAREIVEEYQGRKLIIGVDDMDRLKGVTKKLDAMERLLDRYVEIRGNTVLVQINNPARTRGPDVDAVLRELNATFHRIDARYSLPGYTPVVMIDGPVSMSEKAAYYAAADCCVVSAVRDGLNRIPYYYTVCREEGPVPGAAAAVENGGCGSSSAAQQQQRSSVVVVSEFVGCSPSLGGAIRVNPFCERSVAEGMYAAVTMRTEEKQARHRRNYAFLASHDVLAWARAFDAALQVASRDLPTRVFVGLGFGLGYRAIAFDAGFKKLVPEHVAPAYRAAARRLLVLQCDGTMVPNAEVTELLNDLCADPMNAVFLVSGRGKDQLAEWFAPCEKLGISAEHGYFTRYGVNKGVAVEALISAMARRGEAPDFVLCFGDDENMFEALADVMDEKKMPPLLPAGARVFTCTIGKAPSKAAFYLDEPPDVIAVLRGMLATTGSSSSRRLQLAVPPVRSPRRLGLFEIVSLVNNGSG</sequence>
<evidence type="ECO:0000256" key="2">
    <source>
        <dbReference type="ARBA" id="ARBA00006330"/>
    </source>
</evidence>
<comment type="similarity">
    <text evidence="1">In the N-terminal section; belongs to the glycosyltransferase 20 family.</text>
</comment>
<keyword evidence="3" id="KW-0328">Glycosyltransferase</keyword>
<dbReference type="Proteomes" id="UP001054889">
    <property type="component" value="Unassembled WGS sequence"/>
</dbReference>
<reference evidence="5" key="2">
    <citation type="submission" date="2021-12" db="EMBL/GenBank/DDBJ databases">
        <title>Resequencing data analysis of finger millet.</title>
        <authorList>
            <person name="Hatakeyama M."/>
            <person name="Aluri S."/>
            <person name="Balachadran M.T."/>
            <person name="Sivarajan S.R."/>
            <person name="Poveda L."/>
            <person name="Shimizu-Inatsugi R."/>
            <person name="Schlapbach R."/>
            <person name="Sreeman S.M."/>
            <person name="Shimizu K.K."/>
        </authorList>
    </citation>
    <scope>NUCLEOTIDE SEQUENCE</scope>
</reference>
<dbReference type="EMBL" id="BQKI01000007">
    <property type="protein sequence ID" value="GJM98767.1"/>
    <property type="molecule type" value="Genomic_DNA"/>
</dbReference>
<dbReference type="GO" id="GO:0005992">
    <property type="term" value="P:trehalose biosynthetic process"/>
    <property type="evidence" value="ECO:0007669"/>
    <property type="project" value="InterPro"/>
</dbReference>
<comment type="caution">
    <text evidence="5">The sequence shown here is derived from an EMBL/GenBank/DDBJ whole genome shotgun (WGS) entry which is preliminary data.</text>
</comment>
<protein>
    <submittedName>
        <fullName evidence="5">Uncharacterized protein</fullName>
    </submittedName>
</protein>
<proteinExistence type="inferred from homology"/>
<dbReference type="InterPro" id="IPR001830">
    <property type="entry name" value="Glyco_trans_20"/>
</dbReference>
<evidence type="ECO:0000313" key="6">
    <source>
        <dbReference type="Proteomes" id="UP001054889"/>
    </source>
</evidence>
<accession>A0AAV5CK03</accession>
<dbReference type="SUPFAM" id="SSF53756">
    <property type="entry name" value="UDP-Glycosyltransferase/glycogen phosphorylase"/>
    <property type="match status" value="1"/>
</dbReference>
<dbReference type="InterPro" id="IPR036412">
    <property type="entry name" value="HAD-like_sf"/>
</dbReference>
<organism evidence="5 6">
    <name type="scientific">Eleusine coracana subsp. coracana</name>
    <dbReference type="NCBI Taxonomy" id="191504"/>
    <lineage>
        <taxon>Eukaryota</taxon>
        <taxon>Viridiplantae</taxon>
        <taxon>Streptophyta</taxon>
        <taxon>Embryophyta</taxon>
        <taxon>Tracheophyta</taxon>
        <taxon>Spermatophyta</taxon>
        <taxon>Magnoliopsida</taxon>
        <taxon>Liliopsida</taxon>
        <taxon>Poales</taxon>
        <taxon>Poaceae</taxon>
        <taxon>PACMAD clade</taxon>
        <taxon>Chloridoideae</taxon>
        <taxon>Cynodonteae</taxon>
        <taxon>Eleusininae</taxon>
        <taxon>Eleusine</taxon>
    </lineage>
</organism>
<dbReference type="SUPFAM" id="SSF56784">
    <property type="entry name" value="HAD-like"/>
    <property type="match status" value="2"/>
</dbReference>
<dbReference type="FunFam" id="3.40.50.2000:FF:000079">
    <property type="entry name" value="Trehalose-6-phosphate synthase 8"/>
    <property type="match status" value="1"/>
</dbReference>
<dbReference type="FunFam" id="3.40.50.1000:FF:000052">
    <property type="entry name" value="Alpha,alpha-trehalose-phosphate synthase [UDP-forming] 6"/>
    <property type="match status" value="1"/>
</dbReference>
<dbReference type="GO" id="GO:0004805">
    <property type="term" value="F:trehalose-phosphatase activity"/>
    <property type="evidence" value="ECO:0007669"/>
    <property type="project" value="TreeGrafter"/>
</dbReference>
<name>A0AAV5CK03_ELECO</name>
<dbReference type="Pfam" id="PF02358">
    <property type="entry name" value="Trehalose_PPase"/>
    <property type="match status" value="2"/>
</dbReference>
<dbReference type="Pfam" id="PF00982">
    <property type="entry name" value="Glyco_transf_20"/>
    <property type="match status" value="1"/>
</dbReference>
<keyword evidence="4" id="KW-0808">Transferase</keyword>
<dbReference type="AlphaFoldDB" id="A0AAV5CK03"/>
<reference evidence="5" key="1">
    <citation type="journal article" date="2018" name="DNA Res.">
        <title>Multiple hybrid de novo genome assembly of finger millet, an orphan allotetraploid crop.</title>
        <authorList>
            <person name="Hatakeyama M."/>
            <person name="Aluri S."/>
            <person name="Balachadran M.T."/>
            <person name="Sivarajan S.R."/>
            <person name="Patrignani A."/>
            <person name="Gruter S."/>
            <person name="Poveda L."/>
            <person name="Shimizu-Inatsugi R."/>
            <person name="Baeten J."/>
            <person name="Francoijs K.J."/>
            <person name="Nataraja K.N."/>
            <person name="Reddy Y.A.N."/>
            <person name="Phadnis S."/>
            <person name="Ravikumar R.L."/>
            <person name="Schlapbach R."/>
            <person name="Sreeman S.M."/>
            <person name="Shimizu K.K."/>
        </authorList>
    </citation>
    <scope>NUCLEOTIDE SEQUENCE</scope>
</reference>
<dbReference type="InterPro" id="IPR003337">
    <property type="entry name" value="Trehalose_PPase"/>
</dbReference>
<keyword evidence="6" id="KW-1185">Reference proteome</keyword>
<evidence type="ECO:0000256" key="3">
    <source>
        <dbReference type="ARBA" id="ARBA00022676"/>
    </source>
</evidence>